<proteinExistence type="inferred from homology"/>
<dbReference type="EMBL" id="MFQR01000041">
    <property type="protein sequence ID" value="OGH84181.1"/>
    <property type="molecule type" value="Genomic_DNA"/>
</dbReference>
<evidence type="ECO:0000256" key="4">
    <source>
        <dbReference type="SAM" id="Coils"/>
    </source>
</evidence>
<dbReference type="GO" id="GO:0009307">
    <property type="term" value="P:DNA restriction-modification system"/>
    <property type="evidence" value="ECO:0007669"/>
    <property type="project" value="UniProtKB-KW"/>
</dbReference>
<feature type="domain" description="Type I restriction modification DNA specificity" evidence="5">
    <location>
        <begin position="143"/>
        <end position="314"/>
    </location>
</feature>
<dbReference type="Gene3D" id="3.90.220.20">
    <property type="entry name" value="DNA methylase specificity domains"/>
    <property type="match status" value="2"/>
</dbReference>
<dbReference type="Proteomes" id="UP000177803">
    <property type="component" value="Unassembled WGS sequence"/>
</dbReference>
<dbReference type="PANTHER" id="PTHR30408">
    <property type="entry name" value="TYPE-1 RESTRICTION ENZYME ECOKI SPECIFICITY PROTEIN"/>
    <property type="match status" value="1"/>
</dbReference>
<feature type="coiled-coil region" evidence="4">
    <location>
        <begin position="302"/>
        <end position="329"/>
    </location>
</feature>
<evidence type="ECO:0000313" key="7">
    <source>
        <dbReference type="Proteomes" id="UP000177803"/>
    </source>
</evidence>
<evidence type="ECO:0000256" key="1">
    <source>
        <dbReference type="ARBA" id="ARBA00010923"/>
    </source>
</evidence>
<evidence type="ECO:0000256" key="2">
    <source>
        <dbReference type="ARBA" id="ARBA00022747"/>
    </source>
</evidence>
<dbReference type="CDD" id="cd17260">
    <property type="entry name" value="RMtype1_S_EcoEI-TRD1-CR1_like"/>
    <property type="match status" value="1"/>
</dbReference>
<protein>
    <recommendedName>
        <fullName evidence="5">Type I restriction modification DNA specificity domain-containing protein</fullName>
    </recommendedName>
</protein>
<dbReference type="InterPro" id="IPR000055">
    <property type="entry name" value="Restrct_endonuc_typeI_TRD"/>
</dbReference>
<dbReference type="CDD" id="cd17252">
    <property type="entry name" value="RMtype1_S_EcoKI-TRD1-CR1_like"/>
    <property type="match status" value="1"/>
</dbReference>
<keyword evidence="3" id="KW-0238">DNA-binding</keyword>
<comment type="similarity">
    <text evidence="1">Belongs to the type-I restriction system S methylase family.</text>
</comment>
<dbReference type="SUPFAM" id="SSF116734">
    <property type="entry name" value="DNA methylase specificity domain"/>
    <property type="match status" value="2"/>
</dbReference>
<keyword evidence="4" id="KW-0175">Coiled coil</keyword>
<evidence type="ECO:0000259" key="5">
    <source>
        <dbReference type="Pfam" id="PF01420"/>
    </source>
</evidence>
<comment type="caution">
    <text evidence="6">The sequence shown here is derived from an EMBL/GenBank/DDBJ whole genome shotgun (WGS) entry which is preliminary data.</text>
</comment>
<feature type="domain" description="Type I restriction modification DNA specificity" evidence="5">
    <location>
        <begin position="6"/>
        <end position="105"/>
    </location>
</feature>
<gene>
    <name evidence="6" type="ORF">A2261_01095</name>
</gene>
<organism evidence="6 7">
    <name type="scientific">Candidatus Magasanikbacteria bacterium RIFOXYA2_FULL_44_8</name>
    <dbReference type="NCBI Taxonomy" id="1798696"/>
    <lineage>
        <taxon>Bacteria</taxon>
        <taxon>Candidatus Magasanikiibacteriota</taxon>
    </lineage>
</organism>
<dbReference type="InterPro" id="IPR052021">
    <property type="entry name" value="Type-I_RS_S_subunit"/>
</dbReference>
<feature type="non-terminal residue" evidence="6">
    <location>
        <position position="1"/>
    </location>
</feature>
<dbReference type="Pfam" id="PF01420">
    <property type="entry name" value="Methylase_S"/>
    <property type="match status" value="2"/>
</dbReference>
<dbReference type="PANTHER" id="PTHR30408:SF12">
    <property type="entry name" value="TYPE I RESTRICTION ENZYME MJAVIII SPECIFICITY SUBUNIT"/>
    <property type="match status" value="1"/>
</dbReference>
<dbReference type="AlphaFoldDB" id="A0A1F6NJV9"/>
<keyword evidence="2" id="KW-0680">Restriction system</keyword>
<accession>A0A1F6NJV9</accession>
<name>A0A1F6NJV9_9BACT</name>
<dbReference type="InterPro" id="IPR044946">
    <property type="entry name" value="Restrct_endonuc_typeI_TRD_sf"/>
</dbReference>
<dbReference type="GO" id="GO:0003677">
    <property type="term" value="F:DNA binding"/>
    <property type="evidence" value="ECO:0007669"/>
    <property type="project" value="UniProtKB-KW"/>
</dbReference>
<evidence type="ECO:0000256" key="3">
    <source>
        <dbReference type="ARBA" id="ARBA00023125"/>
    </source>
</evidence>
<evidence type="ECO:0000313" key="6">
    <source>
        <dbReference type="EMBL" id="OGH84181.1"/>
    </source>
</evidence>
<sequence length="340" mass="38169">VLITSSGSKALVGRTAFVENDSEYAIGAFLSIVRTNKNGVPKFLYYLLNSILFRKHLDGLVGGTSINNFKKSYFEYLDLNIPPIPTQQKIVKVLDGIAAGVAKQKEIIETTKELKKSVMKKLFCEGTRGEKLRKTEIGKISVSWDLVKLGDVVQVNPRSSNKLNDGEKVGFITMSDVSNEGNIQKVQERLYKEVKNGFTKFENGDYLFAKITPCMENGKGGLYRSSKFNYCFGSTEFHILRATKKILPEFIGYLVNIEKFRKTAAENMTGACGQKRVPKDFLIEYIIGLPSVEEQKEIAAILQKIDERIESAQAQKKLYEELFNNTLNKLMTGGVDVENI</sequence>
<reference evidence="6 7" key="1">
    <citation type="journal article" date="2016" name="Nat. Commun.">
        <title>Thousands of microbial genomes shed light on interconnected biogeochemical processes in an aquifer system.</title>
        <authorList>
            <person name="Anantharaman K."/>
            <person name="Brown C.T."/>
            <person name="Hug L.A."/>
            <person name="Sharon I."/>
            <person name="Castelle C.J."/>
            <person name="Probst A.J."/>
            <person name="Thomas B.C."/>
            <person name="Singh A."/>
            <person name="Wilkins M.J."/>
            <person name="Karaoz U."/>
            <person name="Brodie E.L."/>
            <person name="Williams K.H."/>
            <person name="Hubbard S.S."/>
            <person name="Banfield J.F."/>
        </authorList>
    </citation>
    <scope>NUCLEOTIDE SEQUENCE [LARGE SCALE GENOMIC DNA]</scope>
</reference>